<gene>
    <name evidence="12" type="ORF">AWM72_04080</name>
    <name evidence="13" type="ORF">CYJ28_09080</name>
</gene>
<evidence type="ECO:0000313" key="14">
    <source>
        <dbReference type="Proteomes" id="UP000069912"/>
    </source>
</evidence>
<evidence type="ECO:0000256" key="5">
    <source>
        <dbReference type="ARBA" id="ARBA00022741"/>
    </source>
</evidence>
<dbReference type="Gene3D" id="1.20.1560.10">
    <property type="entry name" value="ABC transporter type 1, transmembrane domain"/>
    <property type="match status" value="1"/>
</dbReference>
<reference evidence="12 14" key="1">
    <citation type="journal article" date="2016" name="Genome Announc.">
        <title>Complete Genome Sequences of Aerococcus christensenii CCUG 28831T, Aerococcus sanguinicola CCUG 43001T, Aerococcus urinae CCUG 36881T, Aerococcus urinaeequi CCUG 28094T, Aerococcus urinaehominis CCUG 42038 BT, and Aerococcus viridans CCUG 4311T.</title>
        <authorList>
            <person name="Carkaci D."/>
            <person name="Dargis R."/>
            <person name="Nielsen X.C."/>
            <person name="Skovgaard O."/>
            <person name="Fuursted K."/>
            <person name="Christensen J.J."/>
        </authorList>
    </citation>
    <scope>NUCLEOTIDE SEQUENCE [LARGE SCALE GENOMIC DNA]</scope>
    <source>
        <strain evidence="12 14">CCUG43001</strain>
    </source>
</reference>
<dbReference type="Proteomes" id="UP000069912">
    <property type="component" value="Chromosome"/>
</dbReference>
<dbReference type="PANTHER" id="PTHR43394:SF1">
    <property type="entry name" value="ATP-BINDING CASSETTE SUB-FAMILY B MEMBER 10, MITOCHONDRIAL"/>
    <property type="match status" value="1"/>
</dbReference>
<dbReference type="GO" id="GO:0016887">
    <property type="term" value="F:ATP hydrolysis activity"/>
    <property type="evidence" value="ECO:0007669"/>
    <property type="project" value="InterPro"/>
</dbReference>
<dbReference type="InterPro" id="IPR017871">
    <property type="entry name" value="ABC_transporter-like_CS"/>
</dbReference>
<evidence type="ECO:0000259" key="10">
    <source>
        <dbReference type="PROSITE" id="PS50893"/>
    </source>
</evidence>
<keyword evidence="6 12" id="KW-0067">ATP-binding</keyword>
<evidence type="ECO:0000256" key="4">
    <source>
        <dbReference type="ARBA" id="ARBA00022692"/>
    </source>
</evidence>
<dbReference type="SMART" id="SM00382">
    <property type="entry name" value="AAA"/>
    <property type="match status" value="1"/>
</dbReference>
<dbReference type="InterPro" id="IPR003439">
    <property type="entry name" value="ABC_transporter-like_ATP-bd"/>
</dbReference>
<dbReference type="PROSITE" id="PS00211">
    <property type="entry name" value="ABC_TRANSPORTER_1"/>
    <property type="match status" value="1"/>
</dbReference>
<dbReference type="Proteomes" id="UP000234239">
    <property type="component" value="Unassembled WGS sequence"/>
</dbReference>
<keyword evidence="5" id="KW-0547">Nucleotide-binding</keyword>
<evidence type="ECO:0000259" key="11">
    <source>
        <dbReference type="PROSITE" id="PS50929"/>
    </source>
</evidence>
<dbReference type="PANTHER" id="PTHR43394">
    <property type="entry name" value="ATP-DEPENDENT PERMEASE MDL1, MITOCHONDRIAL"/>
    <property type="match status" value="1"/>
</dbReference>
<dbReference type="Pfam" id="PF00664">
    <property type="entry name" value="ABC_membrane"/>
    <property type="match status" value="1"/>
</dbReference>
<dbReference type="OrthoDB" id="9770415at2"/>
<dbReference type="CDD" id="cd18548">
    <property type="entry name" value="ABC_6TM_Tm287_like"/>
    <property type="match status" value="1"/>
</dbReference>
<keyword evidence="4 9" id="KW-0812">Transmembrane</keyword>
<keyword evidence="14" id="KW-1185">Reference proteome</keyword>
<dbReference type="EMBL" id="CP014160">
    <property type="protein sequence ID" value="AMB93997.1"/>
    <property type="molecule type" value="Genomic_DNA"/>
</dbReference>
<feature type="transmembrane region" description="Helical" evidence="9">
    <location>
        <begin position="50"/>
        <end position="68"/>
    </location>
</feature>
<evidence type="ECO:0000256" key="9">
    <source>
        <dbReference type="SAM" id="Phobius"/>
    </source>
</evidence>
<evidence type="ECO:0000313" key="13">
    <source>
        <dbReference type="EMBL" id="PKZ20765.1"/>
    </source>
</evidence>
<keyword evidence="7 9" id="KW-1133">Transmembrane helix</keyword>
<dbReference type="InterPro" id="IPR003593">
    <property type="entry name" value="AAA+_ATPase"/>
</dbReference>
<dbReference type="InterPro" id="IPR027417">
    <property type="entry name" value="P-loop_NTPase"/>
</dbReference>
<dbReference type="SUPFAM" id="SSF90123">
    <property type="entry name" value="ABC transporter transmembrane region"/>
    <property type="match status" value="1"/>
</dbReference>
<dbReference type="GO" id="GO:0015421">
    <property type="term" value="F:ABC-type oligopeptide transporter activity"/>
    <property type="evidence" value="ECO:0007669"/>
    <property type="project" value="TreeGrafter"/>
</dbReference>
<dbReference type="AlphaFoldDB" id="A0A0X8FCH4"/>
<feature type="transmembrane region" description="Helical" evidence="9">
    <location>
        <begin position="234"/>
        <end position="257"/>
    </location>
</feature>
<feature type="domain" description="ABC transmembrane type-1" evidence="11">
    <location>
        <begin position="15"/>
        <end position="297"/>
    </location>
</feature>
<feature type="transmembrane region" description="Helical" evidence="9">
    <location>
        <begin position="156"/>
        <end position="177"/>
    </location>
</feature>
<feature type="domain" description="ABC transporter" evidence="10">
    <location>
        <begin position="329"/>
        <end position="563"/>
    </location>
</feature>
<evidence type="ECO:0000256" key="3">
    <source>
        <dbReference type="ARBA" id="ARBA00022475"/>
    </source>
</evidence>
<dbReference type="EMBL" id="PKGY01000006">
    <property type="protein sequence ID" value="PKZ20765.1"/>
    <property type="molecule type" value="Genomic_DNA"/>
</dbReference>
<evidence type="ECO:0000313" key="15">
    <source>
        <dbReference type="Proteomes" id="UP000234239"/>
    </source>
</evidence>
<accession>A0A0X8FCH4</accession>
<dbReference type="PROSITE" id="PS50893">
    <property type="entry name" value="ABC_TRANSPORTER_2"/>
    <property type="match status" value="1"/>
</dbReference>
<sequence length="572" mass="64659">MQVFAYLRAYRWRILLVILLTFGNALGELFLPKLMSTVVDQGVANGDTQLILKIGGVMLLVVLVTVLCRGSAAYHSAKATMGFSRDVRHQMYTKVNHMTFDETEDFGISSLITRTTDDVNQIEQMALMGMRPWVRGLLMFVGGLIMALTTNLRLSFVIFLSLPLILIGTYIVFRVALPYFPKLQAYLDRINLLFRQRLTGLRVIRAFSRNRYEEEIFSEANEDYYQTALKVNRIMITVMPLLTIILNFSLVGVAYFGSHLIDQGDLQIGDMMAYLQYITQVLSALIMISHLLTMLPRTFTSAQRVNELLTYPTREIGGQISLQEPIQRIEARDLTFYYPGANLPALKEINFRVERGQTLGIIGGTGSGKSTLLKLLLQFYDPSAGHLLINDQDIEDLEAASVRDQMSYVPQQNFFFTKSIRDNLSYSNEAVSDDRLLNNLEIAQARDFLPEESPLDEAMIRGGNNFSGGQRQRLAIARALSRQVPVYIFDDSFSALDYQTDYELRQALQEALDQAILIIVAQRVATIRHADKILVLDNGQVKGFGSHEDLLENNQIYREIALSQGEEAVDHA</sequence>
<protein>
    <submittedName>
        <fullName evidence="12">ABC transporter ATP-binding protein</fullName>
    </submittedName>
</protein>
<reference evidence="14" key="2">
    <citation type="submission" date="2016-01" db="EMBL/GenBank/DDBJ databases">
        <title>Six Aerococcus type strain genome sequencing and assembly using PacBio and Illumina Hiseq.</title>
        <authorList>
            <person name="Carkaci D."/>
            <person name="Dargis R."/>
            <person name="Nielsen X.C."/>
            <person name="Skovgaard O."/>
            <person name="Fuursted K."/>
            <person name="Christensen J.J."/>
        </authorList>
    </citation>
    <scope>NUCLEOTIDE SEQUENCE [LARGE SCALE GENOMIC DNA]</scope>
    <source>
        <strain evidence="14">CCUG43001</strain>
    </source>
</reference>
<dbReference type="SUPFAM" id="SSF52540">
    <property type="entry name" value="P-loop containing nucleoside triphosphate hydrolases"/>
    <property type="match status" value="1"/>
</dbReference>
<feature type="transmembrane region" description="Helical" evidence="9">
    <location>
        <begin position="277"/>
        <end position="295"/>
    </location>
</feature>
<dbReference type="InterPro" id="IPR036640">
    <property type="entry name" value="ABC1_TM_sf"/>
</dbReference>
<evidence type="ECO:0000256" key="8">
    <source>
        <dbReference type="ARBA" id="ARBA00023136"/>
    </source>
</evidence>
<dbReference type="InterPro" id="IPR011527">
    <property type="entry name" value="ABC1_TM_dom"/>
</dbReference>
<dbReference type="KEGG" id="asan:AWM72_04080"/>
<evidence type="ECO:0000313" key="12">
    <source>
        <dbReference type="EMBL" id="AMB93997.1"/>
    </source>
</evidence>
<evidence type="ECO:0000256" key="7">
    <source>
        <dbReference type="ARBA" id="ARBA00022989"/>
    </source>
</evidence>
<evidence type="ECO:0000256" key="1">
    <source>
        <dbReference type="ARBA" id="ARBA00004651"/>
    </source>
</evidence>
<dbReference type="Gene3D" id="3.40.50.300">
    <property type="entry name" value="P-loop containing nucleotide triphosphate hydrolases"/>
    <property type="match status" value="1"/>
</dbReference>
<dbReference type="Pfam" id="PF00005">
    <property type="entry name" value="ABC_tran"/>
    <property type="match status" value="1"/>
</dbReference>
<proteinExistence type="predicted"/>
<dbReference type="PROSITE" id="PS50929">
    <property type="entry name" value="ABC_TM1F"/>
    <property type="match status" value="1"/>
</dbReference>
<reference evidence="13 15" key="3">
    <citation type="submission" date="2017-12" db="EMBL/GenBank/DDBJ databases">
        <title>Phylogenetic diversity of female urinary microbiome.</title>
        <authorList>
            <person name="Thomas-White K."/>
            <person name="Wolfe A.J."/>
        </authorList>
    </citation>
    <scope>NUCLEOTIDE SEQUENCE [LARGE SCALE GENOMIC DNA]</scope>
    <source>
        <strain evidence="13 15">UMB0139</strain>
    </source>
</reference>
<comment type="subcellular location">
    <subcellularLocation>
        <location evidence="1">Cell membrane</location>
        <topology evidence="1">Multi-pass membrane protein</topology>
    </subcellularLocation>
</comment>
<feature type="transmembrane region" description="Helical" evidence="9">
    <location>
        <begin position="133"/>
        <end position="150"/>
    </location>
</feature>
<name>A0A0X8FCH4_9LACT</name>
<keyword evidence="2" id="KW-0813">Transport</keyword>
<dbReference type="InterPro" id="IPR039421">
    <property type="entry name" value="Type_1_exporter"/>
</dbReference>
<keyword evidence="8 9" id="KW-0472">Membrane</keyword>
<dbReference type="FunFam" id="3.40.50.300:FF:000854">
    <property type="entry name" value="Multidrug ABC transporter ATP-binding protein"/>
    <property type="match status" value="1"/>
</dbReference>
<feature type="transmembrane region" description="Helical" evidence="9">
    <location>
        <begin position="12"/>
        <end position="30"/>
    </location>
</feature>
<dbReference type="RefSeq" id="WP_067973618.1">
    <property type="nucleotide sequence ID" value="NZ_CAJHKM010000005.1"/>
</dbReference>
<evidence type="ECO:0000256" key="2">
    <source>
        <dbReference type="ARBA" id="ARBA00022448"/>
    </source>
</evidence>
<dbReference type="GO" id="GO:0005886">
    <property type="term" value="C:plasma membrane"/>
    <property type="evidence" value="ECO:0007669"/>
    <property type="project" value="UniProtKB-SubCell"/>
</dbReference>
<organism evidence="12 14">
    <name type="scientific">Aerococcus sanguinicola</name>
    <dbReference type="NCBI Taxonomy" id="119206"/>
    <lineage>
        <taxon>Bacteria</taxon>
        <taxon>Bacillati</taxon>
        <taxon>Bacillota</taxon>
        <taxon>Bacilli</taxon>
        <taxon>Lactobacillales</taxon>
        <taxon>Aerococcaceae</taxon>
        <taxon>Aerococcus</taxon>
    </lineage>
</organism>
<keyword evidence="3" id="KW-1003">Cell membrane</keyword>
<evidence type="ECO:0000256" key="6">
    <source>
        <dbReference type="ARBA" id="ARBA00022840"/>
    </source>
</evidence>
<dbReference type="GeneID" id="92903250"/>
<dbReference type="GO" id="GO:0005524">
    <property type="term" value="F:ATP binding"/>
    <property type="evidence" value="ECO:0007669"/>
    <property type="project" value="UniProtKB-KW"/>
</dbReference>